<dbReference type="Proteomes" id="UP000663844">
    <property type="component" value="Unassembled WGS sequence"/>
</dbReference>
<feature type="region of interest" description="Disordered" evidence="1">
    <location>
        <begin position="1"/>
        <end position="33"/>
    </location>
</feature>
<sequence length="735" mass="84355">MNSSTRRRTKVKSSSTTSTKDRISINEPFIPTPSRQGYLNDQTDFTLDPSLIFDQLPQPFRRINKILESIFDDAWTIIEQREKQRLSEQAKFVSAQHTSSTIINTSVPISLIGSHISGTLCFFNGTQNEQSFLVCYDSQVDEIINQIPIDHSFKQMIVFKNEASVKDTIYFLSIIDKLGYWKMIAYKNQQYYLLFTQYETDDDTKRPTCFMTQTGLNDEYLAVSWFGTNNDSWVEIYKLSKEQWKSEITTQEQTVAASKNQTEENVVEQVVDSEPTLIRGQFSRPTLVFKAKVPKFSPGTNNIQQLMKNTENLSNIGQGTSNHFYTQQIIDLKTMLIRDLMLPAKKSDVNERPPTIPKAEPPPAITPHVLFIPAATTTGINSVAISWPTTNQLLIYKVAKPENKGKESSDARPISIWPFSSHITSLTYDSKHEQLAVALESGNVCIIERTTGVNDLSSIQHISSVPTIDIHAIDSLERSTNINNQKNQNGFFVLSQDGKIYRIKFKSVLTNENNDEQQNMIVCFPPYVYYYLNSIDKFIDLRYFYFVFANREQSKDSSKITRMMFFNCNPSNLFLSINELNRIYINDALKCTQLCEITLSQSATDENNPIQIAFIDDARSIIIGVPDNESSSLCLYRVPLEHFPSLESYYPERIPPIIDEVEPVIETKPTKTTTSKSKPVVSVVVEIDKTTLLFDEKMKETFRKRQSDTFDRRERLCTRWNEIKLHFNPVYEQTT</sequence>
<reference evidence="3" key="1">
    <citation type="submission" date="2021-02" db="EMBL/GenBank/DDBJ databases">
        <authorList>
            <person name="Nowell W R."/>
        </authorList>
    </citation>
    <scope>NUCLEOTIDE SEQUENCE</scope>
</reference>
<dbReference type="InterPro" id="IPR036322">
    <property type="entry name" value="WD40_repeat_dom_sf"/>
</dbReference>
<feature type="compositionally biased region" description="Basic residues" evidence="1">
    <location>
        <begin position="1"/>
        <end position="11"/>
    </location>
</feature>
<dbReference type="InterPro" id="IPR049547">
    <property type="entry name" value="WDR93_beta-prop"/>
</dbReference>
<dbReference type="EMBL" id="CAJOAZ010001221">
    <property type="protein sequence ID" value="CAF3783903.1"/>
    <property type="molecule type" value="Genomic_DNA"/>
</dbReference>
<dbReference type="Proteomes" id="UP000663845">
    <property type="component" value="Unassembled WGS sequence"/>
</dbReference>
<name>A0A819A8S6_9BILA</name>
<proteinExistence type="predicted"/>
<evidence type="ECO:0000313" key="2">
    <source>
        <dbReference type="EMBL" id="CAF0793036.1"/>
    </source>
</evidence>
<gene>
    <name evidence="2" type="ORF">JYZ213_LOCUS4837</name>
    <name evidence="3" type="ORF">OXD698_LOCUS17293</name>
</gene>
<dbReference type="SUPFAM" id="SSF50978">
    <property type="entry name" value="WD40 repeat-like"/>
    <property type="match status" value="1"/>
</dbReference>
<evidence type="ECO:0000313" key="3">
    <source>
        <dbReference type="EMBL" id="CAF3783903.1"/>
    </source>
</evidence>
<dbReference type="AlphaFoldDB" id="A0A819A8S6"/>
<accession>A0A819A8S6</accession>
<comment type="caution">
    <text evidence="3">The sequence shown here is derived from an EMBL/GenBank/DDBJ whole genome shotgun (WGS) entry which is preliminary data.</text>
</comment>
<dbReference type="EMBL" id="CAJNOG010000027">
    <property type="protein sequence ID" value="CAF0793036.1"/>
    <property type="molecule type" value="Genomic_DNA"/>
</dbReference>
<dbReference type="Pfam" id="PF21030">
    <property type="entry name" value="WDR93"/>
    <property type="match status" value="1"/>
</dbReference>
<organism evidence="3 4">
    <name type="scientific">Adineta steineri</name>
    <dbReference type="NCBI Taxonomy" id="433720"/>
    <lineage>
        <taxon>Eukaryota</taxon>
        <taxon>Metazoa</taxon>
        <taxon>Spiralia</taxon>
        <taxon>Gnathifera</taxon>
        <taxon>Rotifera</taxon>
        <taxon>Eurotatoria</taxon>
        <taxon>Bdelloidea</taxon>
        <taxon>Adinetida</taxon>
        <taxon>Adinetidae</taxon>
        <taxon>Adineta</taxon>
    </lineage>
</organism>
<evidence type="ECO:0000313" key="4">
    <source>
        <dbReference type="Proteomes" id="UP000663844"/>
    </source>
</evidence>
<evidence type="ECO:0000256" key="1">
    <source>
        <dbReference type="SAM" id="MobiDB-lite"/>
    </source>
</evidence>
<protein>
    <submittedName>
        <fullName evidence="3">Uncharacterized protein</fullName>
    </submittedName>
</protein>